<protein>
    <submittedName>
        <fullName evidence="2">DUF1772 domain-containing protein</fullName>
    </submittedName>
</protein>
<gene>
    <name evidence="2" type="ORF">OG913_19680</name>
</gene>
<dbReference type="Pfam" id="PF08592">
    <property type="entry name" value="Anthrone_oxy"/>
    <property type="match status" value="1"/>
</dbReference>
<keyword evidence="1" id="KW-0472">Membrane</keyword>
<evidence type="ECO:0000313" key="3">
    <source>
        <dbReference type="Proteomes" id="UP001432011"/>
    </source>
</evidence>
<evidence type="ECO:0000313" key="2">
    <source>
        <dbReference type="EMBL" id="WUP71672.1"/>
    </source>
</evidence>
<proteinExistence type="predicted"/>
<dbReference type="Proteomes" id="UP001432011">
    <property type="component" value="Chromosome"/>
</dbReference>
<accession>A0ABZ1SIU8</accession>
<name>A0ABZ1SIU8_9ACTN</name>
<keyword evidence="1" id="KW-0812">Transmembrane</keyword>
<feature type="transmembrane region" description="Helical" evidence="1">
    <location>
        <begin position="57"/>
        <end position="79"/>
    </location>
</feature>
<reference evidence="2" key="1">
    <citation type="submission" date="2022-10" db="EMBL/GenBank/DDBJ databases">
        <title>The complete genomes of actinobacterial strains from the NBC collection.</title>
        <authorList>
            <person name="Joergensen T.S."/>
            <person name="Alvarez Arevalo M."/>
            <person name="Sterndorff E.B."/>
            <person name="Faurdal D."/>
            <person name="Vuksanovic O."/>
            <person name="Mourched A.-S."/>
            <person name="Charusanti P."/>
            <person name="Shaw S."/>
            <person name="Blin K."/>
            <person name="Weber T."/>
        </authorList>
    </citation>
    <scope>NUCLEOTIDE SEQUENCE</scope>
    <source>
        <strain evidence="2">NBC_00254</strain>
    </source>
</reference>
<sequence>MTYLLAAVAAGLSMLMTAGMAGTFFGFSVGVMPGLNAAPASSAIDAMNAVNIKIQNPVFLAAFLLAPVAAAGAGGLLLATPRSGAAWPFFAAAAVYVVGVLLVTGAVNVPMNNALAAAAAHGDPAEAAARIWADYSARWTTWNTWRAVAGAVSLLLMGYGAYRWGGGSLDG</sequence>
<feature type="transmembrane region" description="Helical" evidence="1">
    <location>
        <begin position="86"/>
        <end position="107"/>
    </location>
</feature>
<dbReference type="InterPro" id="IPR013901">
    <property type="entry name" value="Anthrone_oxy"/>
</dbReference>
<keyword evidence="3" id="KW-1185">Reference proteome</keyword>
<evidence type="ECO:0000256" key="1">
    <source>
        <dbReference type="SAM" id="Phobius"/>
    </source>
</evidence>
<organism evidence="2 3">
    <name type="scientific">Microbispora hainanensis</name>
    <dbReference type="NCBI Taxonomy" id="568844"/>
    <lineage>
        <taxon>Bacteria</taxon>
        <taxon>Bacillati</taxon>
        <taxon>Actinomycetota</taxon>
        <taxon>Actinomycetes</taxon>
        <taxon>Streptosporangiales</taxon>
        <taxon>Streptosporangiaceae</taxon>
        <taxon>Microbispora</taxon>
    </lineage>
</organism>
<feature type="transmembrane region" description="Helical" evidence="1">
    <location>
        <begin position="144"/>
        <end position="162"/>
    </location>
</feature>
<dbReference type="RefSeq" id="WP_328708177.1">
    <property type="nucleotide sequence ID" value="NZ_CP108085.1"/>
</dbReference>
<dbReference type="EMBL" id="CP108085">
    <property type="protein sequence ID" value="WUP71672.1"/>
    <property type="molecule type" value="Genomic_DNA"/>
</dbReference>
<keyword evidence="1" id="KW-1133">Transmembrane helix</keyword>